<gene>
    <name evidence="1" type="ORF">DSO57_1023126</name>
</gene>
<protein>
    <submittedName>
        <fullName evidence="1">Uncharacterized protein</fullName>
    </submittedName>
</protein>
<comment type="caution">
    <text evidence="1">The sequence shown here is derived from an EMBL/GenBank/DDBJ whole genome shotgun (WGS) entry which is preliminary data.</text>
</comment>
<accession>A0ACC2UNV8</accession>
<dbReference type="Proteomes" id="UP001165960">
    <property type="component" value="Unassembled WGS sequence"/>
</dbReference>
<dbReference type="EMBL" id="QTSX02000119">
    <property type="protein sequence ID" value="KAJ9088431.1"/>
    <property type="molecule type" value="Genomic_DNA"/>
</dbReference>
<proteinExistence type="predicted"/>
<name>A0ACC2UNV8_9FUNG</name>
<evidence type="ECO:0000313" key="2">
    <source>
        <dbReference type="Proteomes" id="UP001165960"/>
    </source>
</evidence>
<reference evidence="1" key="1">
    <citation type="submission" date="2022-04" db="EMBL/GenBank/DDBJ databases">
        <title>Genome of the entomopathogenic fungus Entomophthora muscae.</title>
        <authorList>
            <person name="Elya C."/>
            <person name="Lovett B.R."/>
            <person name="Lee E."/>
            <person name="Macias A.M."/>
            <person name="Hajek A.E."/>
            <person name="De Bivort B.L."/>
            <person name="Kasson M.T."/>
            <person name="De Fine Licht H.H."/>
            <person name="Stajich J.E."/>
        </authorList>
    </citation>
    <scope>NUCLEOTIDE SEQUENCE</scope>
    <source>
        <strain evidence="1">Berkeley</strain>
    </source>
</reference>
<keyword evidence="2" id="KW-1185">Reference proteome</keyword>
<organism evidence="1 2">
    <name type="scientific">Entomophthora muscae</name>
    <dbReference type="NCBI Taxonomy" id="34485"/>
    <lineage>
        <taxon>Eukaryota</taxon>
        <taxon>Fungi</taxon>
        <taxon>Fungi incertae sedis</taxon>
        <taxon>Zoopagomycota</taxon>
        <taxon>Entomophthoromycotina</taxon>
        <taxon>Entomophthoromycetes</taxon>
        <taxon>Entomophthorales</taxon>
        <taxon>Entomophthoraceae</taxon>
        <taxon>Entomophthora</taxon>
    </lineage>
</organism>
<evidence type="ECO:0000313" key="1">
    <source>
        <dbReference type="EMBL" id="KAJ9088431.1"/>
    </source>
</evidence>
<sequence>MAHFNRRKSTQQKPLKKCEICVENAFKYKCPNCEILYCSVVCFKKHKEAPCSSFKKPEPATTSKTMTIFETTEEPFKSKLTEDTLYKIRKGINEEDWIKEEDLISLLSNPKILSQLQYPSVKSIIADLLAESNPKEQLKDVVELQENLSALPSLGKKAPNHPLYNLVPEIFEHLGR</sequence>